<name>A0ABT9G686_LEPDI</name>
<evidence type="ECO:0000256" key="2">
    <source>
        <dbReference type="ARBA" id="ARBA00022692"/>
    </source>
</evidence>
<evidence type="ECO:0000256" key="4">
    <source>
        <dbReference type="ARBA" id="ARBA00023136"/>
    </source>
</evidence>
<evidence type="ECO:0000313" key="8">
    <source>
        <dbReference type="EMBL" id="MDP4301992.1"/>
    </source>
</evidence>
<dbReference type="InterPro" id="IPR010445">
    <property type="entry name" value="LapA_dom"/>
</dbReference>
<feature type="domain" description="Lipopolysaccharide assembly protein A" evidence="7">
    <location>
        <begin position="22"/>
        <end position="79"/>
    </location>
</feature>
<evidence type="ECO:0000259" key="7">
    <source>
        <dbReference type="Pfam" id="PF06305"/>
    </source>
</evidence>
<keyword evidence="2 6" id="KW-0812">Transmembrane</keyword>
<evidence type="ECO:0000313" key="9">
    <source>
        <dbReference type="Proteomes" id="UP001235760"/>
    </source>
</evidence>
<protein>
    <submittedName>
        <fullName evidence="8">LapA family protein</fullName>
    </submittedName>
</protein>
<comment type="caution">
    <text evidence="8">The sequence shown here is derived from an EMBL/GenBank/DDBJ whole genome shotgun (WGS) entry which is preliminary data.</text>
</comment>
<dbReference type="RefSeq" id="WP_305750531.1">
    <property type="nucleotide sequence ID" value="NZ_JAUZEE010000008.1"/>
</dbReference>
<keyword evidence="9" id="KW-1185">Reference proteome</keyword>
<keyword evidence="4 6" id="KW-0472">Membrane</keyword>
<feature type="region of interest" description="Disordered" evidence="5">
    <location>
        <begin position="75"/>
        <end position="114"/>
    </location>
</feature>
<evidence type="ECO:0000256" key="3">
    <source>
        <dbReference type="ARBA" id="ARBA00022989"/>
    </source>
</evidence>
<dbReference type="Pfam" id="PF06305">
    <property type="entry name" value="LapA_dom"/>
    <property type="match status" value="1"/>
</dbReference>
<evidence type="ECO:0000256" key="6">
    <source>
        <dbReference type="SAM" id="Phobius"/>
    </source>
</evidence>
<accession>A0ABT9G686</accession>
<feature type="compositionally biased region" description="Basic and acidic residues" evidence="5">
    <location>
        <begin position="105"/>
        <end position="114"/>
    </location>
</feature>
<dbReference type="Proteomes" id="UP001235760">
    <property type="component" value="Unassembled WGS sequence"/>
</dbReference>
<evidence type="ECO:0000256" key="1">
    <source>
        <dbReference type="ARBA" id="ARBA00022475"/>
    </source>
</evidence>
<dbReference type="EMBL" id="JAUZEE010000008">
    <property type="protein sequence ID" value="MDP4301992.1"/>
    <property type="molecule type" value="Genomic_DNA"/>
</dbReference>
<evidence type="ECO:0000256" key="5">
    <source>
        <dbReference type="SAM" id="MobiDB-lite"/>
    </source>
</evidence>
<organism evidence="8 9">
    <name type="scientific">Leptothrix discophora</name>
    <dbReference type="NCBI Taxonomy" id="89"/>
    <lineage>
        <taxon>Bacteria</taxon>
        <taxon>Pseudomonadati</taxon>
        <taxon>Pseudomonadota</taxon>
        <taxon>Betaproteobacteria</taxon>
        <taxon>Burkholderiales</taxon>
        <taxon>Sphaerotilaceae</taxon>
        <taxon>Leptothrix</taxon>
    </lineage>
</organism>
<keyword evidence="1" id="KW-1003">Cell membrane</keyword>
<reference evidence="8 9" key="1">
    <citation type="submission" date="2023-08" db="EMBL/GenBank/DDBJ databases">
        <authorList>
            <person name="Roldan D.M."/>
            <person name="Menes R.J."/>
        </authorList>
    </citation>
    <scope>NUCLEOTIDE SEQUENCE [LARGE SCALE GENOMIC DNA]</scope>
    <source>
        <strain evidence="8 9">CCM 2812</strain>
    </source>
</reference>
<feature type="compositionally biased region" description="Polar residues" evidence="5">
    <location>
        <begin position="82"/>
        <end position="95"/>
    </location>
</feature>
<sequence>MRILIWAIRAALFFVLFAFALNNQHTVVLHWFFGVSTQAPMVLVVLVTFAAGCAAGVVAMLPGWWRQHRRTRALEAAVPRTSAPQATTSGASSATRPAPLSPEPELPHPPRDGL</sequence>
<proteinExistence type="predicted"/>
<keyword evidence="3 6" id="KW-1133">Transmembrane helix</keyword>
<gene>
    <name evidence="8" type="ORF">Q8X39_15230</name>
</gene>
<feature type="transmembrane region" description="Helical" evidence="6">
    <location>
        <begin position="42"/>
        <end position="65"/>
    </location>
</feature>